<dbReference type="InterPro" id="IPR000719">
    <property type="entry name" value="Prot_kinase_dom"/>
</dbReference>
<feature type="binding site" evidence="15">
    <location>
        <position position="718"/>
    </location>
    <ligand>
        <name>ATP</name>
        <dbReference type="ChEBI" id="CHEBI:30616"/>
    </ligand>
</feature>
<dbReference type="PROSITE" id="PS50011">
    <property type="entry name" value="PROTEIN_KINASE_DOM"/>
    <property type="match status" value="1"/>
</dbReference>
<keyword evidence="8" id="KW-0677">Repeat</keyword>
<keyword evidence="6 16" id="KW-0812">Transmembrane</keyword>
<dbReference type="Pfam" id="PF13855">
    <property type="entry name" value="LRR_8"/>
    <property type="match status" value="1"/>
</dbReference>
<evidence type="ECO:0000256" key="6">
    <source>
        <dbReference type="ARBA" id="ARBA00022692"/>
    </source>
</evidence>
<keyword evidence="12 16" id="KW-1133">Transmembrane helix</keyword>
<dbReference type="PANTHER" id="PTHR48053">
    <property type="entry name" value="LEUCINE RICH REPEAT FAMILY PROTEIN, EXPRESSED"/>
    <property type="match status" value="1"/>
</dbReference>
<keyword evidence="5" id="KW-0808">Transferase</keyword>
<dbReference type="PROSITE" id="PS00108">
    <property type="entry name" value="PROTEIN_KINASE_ST"/>
    <property type="match status" value="1"/>
</dbReference>
<evidence type="ECO:0000256" key="12">
    <source>
        <dbReference type="ARBA" id="ARBA00022989"/>
    </source>
</evidence>
<dbReference type="PROSITE" id="PS00107">
    <property type="entry name" value="PROTEIN_KINASE_ATP"/>
    <property type="match status" value="1"/>
</dbReference>
<keyword evidence="9 15" id="KW-0547">Nucleotide-binding</keyword>
<reference evidence="19" key="1">
    <citation type="submission" date="2025-08" db="UniProtKB">
        <authorList>
            <consortium name="RefSeq"/>
        </authorList>
    </citation>
    <scope>IDENTIFICATION</scope>
    <source>
        <tissue evidence="19">Seedling</tissue>
    </source>
</reference>
<dbReference type="RefSeq" id="XP_060675830.1">
    <property type="nucleotide sequence ID" value="XM_060819847.1"/>
</dbReference>
<dbReference type="SMART" id="SM00220">
    <property type="entry name" value="S_TKc"/>
    <property type="match status" value="1"/>
</dbReference>
<evidence type="ECO:0000256" key="2">
    <source>
        <dbReference type="ARBA" id="ARBA00004479"/>
    </source>
</evidence>
<dbReference type="Pfam" id="PF00560">
    <property type="entry name" value="LRR_1"/>
    <property type="match status" value="9"/>
</dbReference>
<organism evidence="18 19">
    <name type="scientific">Ziziphus jujuba</name>
    <name type="common">Chinese jujube</name>
    <name type="synonym">Ziziphus sativa</name>
    <dbReference type="NCBI Taxonomy" id="326968"/>
    <lineage>
        <taxon>Eukaryota</taxon>
        <taxon>Viridiplantae</taxon>
        <taxon>Streptophyta</taxon>
        <taxon>Embryophyta</taxon>
        <taxon>Tracheophyta</taxon>
        <taxon>Spermatophyta</taxon>
        <taxon>Magnoliopsida</taxon>
        <taxon>eudicotyledons</taxon>
        <taxon>Gunneridae</taxon>
        <taxon>Pentapetalae</taxon>
        <taxon>rosids</taxon>
        <taxon>fabids</taxon>
        <taxon>Rosales</taxon>
        <taxon>Rhamnaceae</taxon>
        <taxon>Paliureae</taxon>
        <taxon>Ziziphus</taxon>
    </lineage>
</organism>
<dbReference type="InterPro" id="IPR001611">
    <property type="entry name" value="Leu-rich_rpt"/>
</dbReference>
<evidence type="ECO:0000256" key="5">
    <source>
        <dbReference type="ARBA" id="ARBA00022679"/>
    </source>
</evidence>
<evidence type="ECO:0000256" key="8">
    <source>
        <dbReference type="ARBA" id="ARBA00022737"/>
    </source>
</evidence>
<feature type="domain" description="Protein kinase" evidence="17">
    <location>
        <begin position="688"/>
        <end position="879"/>
    </location>
</feature>
<proteinExistence type="inferred from homology"/>
<evidence type="ECO:0000256" key="10">
    <source>
        <dbReference type="ARBA" id="ARBA00022777"/>
    </source>
</evidence>
<keyword evidence="13 16" id="KW-0472">Membrane</keyword>
<dbReference type="GeneID" id="107413839"/>
<keyword evidence="10" id="KW-0418">Kinase</keyword>
<dbReference type="PANTHER" id="PTHR48053:SF37">
    <property type="entry name" value="LEUCINE-RICH REPEAT PROTEIN KINASE FAMILY PROTEIN"/>
    <property type="match status" value="1"/>
</dbReference>
<dbReference type="SUPFAM" id="SSF52058">
    <property type="entry name" value="L domain-like"/>
    <property type="match status" value="2"/>
</dbReference>
<gene>
    <name evidence="19" type="primary">LOC107413839</name>
</gene>
<dbReference type="Gene3D" id="3.80.10.10">
    <property type="entry name" value="Ribonuclease Inhibitor"/>
    <property type="match status" value="3"/>
</dbReference>
<evidence type="ECO:0000256" key="15">
    <source>
        <dbReference type="PROSITE-ProRule" id="PRU10141"/>
    </source>
</evidence>
<dbReference type="Gene3D" id="3.30.200.20">
    <property type="entry name" value="Phosphorylase Kinase, domain 1"/>
    <property type="match status" value="1"/>
</dbReference>
<protein>
    <submittedName>
        <fullName evidence="19">Receptor-like protein kinase At3g47110</fullName>
    </submittedName>
</protein>
<dbReference type="Gene3D" id="1.10.510.10">
    <property type="entry name" value="Transferase(Phosphotransferase) domain 1"/>
    <property type="match status" value="1"/>
</dbReference>
<dbReference type="InterPro" id="IPR032675">
    <property type="entry name" value="LRR_dom_sf"/>
</dbReference>
<dbReference type="InterPro" id="IPR017441">
    <property type="entry name" value="Protein_kinase_ATP_BS"/>
</dbReference>
<evidence type="ECO:0000256" key="14">
    <source>
        <dbReference type="ARBA" id="ARBA00023170"/>
    </source>
</evidence>
<evidence type="ECO:0000256" key="9">
    <source>
        <dbReference type="ARBA" id="ARBA00022741"/>
    </source>
</evidence>
<dbReference type="InterPro" id="IPR013210">
    <property type="entry name" value="LRR_N_plant-typ"/>
</dbReference>
<dbReference type="SUPFAM" id="SSF56112">
    <property type="entry name" value="Protein kinase-like (PK-like)"/>
    <property type="match status" value="1"/>
</dbReference>
<keyword evidence="4" id="KW-0433">Leucine-rich repeat</keyword>
<comment type="subcellular location">
    <subcellularLocation>
        <location evidence="1">Cell membrane</location>
    </subcellularLocation>
    <subcellularLocation>
        <location evidence="2">Membrane</location>
        <topology evidence="2">Single-pass type I membrane protein</topology>
    </subcellularLocation>
</comment>
<evidence type="ECO:0000256" key="4">
    <source>
        <dbReference type="ARBA" id="ARBA00022614"/>
    </source>
</evidence>
<accession>A0ABM4AGI0</accession>
<dbReference type="Pfam" id="PF00069">
    <property type="entry name" value="Pkinase"/>
    <property type="match status" value="1"/>
</dbReference>
<evidence type="ECO:0000256" key="1">
    <source>
        <dbReference type="ARBA" id="ARBA00004236"/>
    </source>
</evidence>
<dbReference type="Proteomes" id="UP001652623">
    <property type="component" value="Chromosome 8"/>
</dbReference>
<keyword evidence="18" id="KW-1185">Reference proteome</keyword>
<dbReference type="InterPro" id="IPR011009">
    <property type="entry name" value="Kinase-like_dom_sf"/>
</dbReference>
<feature type="transmembrane region" description="Helical" evidence="16">
    <location>
        <begin position="630"/>
        <end position="652"/>
    </location>
</feature>
<evidence type="ECO:0000256" key="16">
    <source>
        <dbReference type="SAM" id="Phobius"/>
    </source>
</evidence>
<comment type="similarity">
    <text evidence="3">Belongs to the protein kinase superfamily. Ser/Thr protein kinase family.</text>
</comment>
<keyword evidence="11 15" id="KW-0067">ATP-binding</keyword>
<name>A0ABM4AGI0_ZIZJJ</name>
<evidence type="ECO:0000256" key="11">
    <source>
        <dbReference type="ARBA" id="ARBA00022840"/>
    </source>
</evidence>
<dbReference type="SMART" id="SM00369">
    <property type="entry name" value="LRR_TYP"/>
    <property type="match status" value="5"/>
</dbReference>
<dbReference type="Pfam" id="PF08263">
    <property type="entry name" value="LRRNT_2"/>
    <property type="match status" value="1"/>
</dbReference>
<keyword evidence="7" id="KW-0732">Signal</keyword>
<evidence type="ECO:0000256" key="3">
    <source>
        <dbReference type="ARBA" id="ARBA00008684"/>
    </source>
</evidence>
<evidence type="ECO:0000256" key="7">
    <source>
        <dbReference type="ARBA" id="ARBA00022729"/>
    </source>
</evidence>
<keyword evidence="14" id="KW-0675">Receptor</keyword>
<dbReference type="InterPro" id="IPR008271">
    <property type="entry name" value="Ser/Thr_kinase_AS"/>
</dbReference>
<dbReference type="InterPro" id="IPR051716">
    <property type="entry name" value="Plant_RL_S/T_kinase"/>
</dbReference>
<dbReference type="InterPro" id="IPR003591">
    <property type="entry name" value="Leu-rich_rpt_typical-subtyp"/>
</dbReference>
<sequence>MELHRNLYQISVQIFVITSIFLQLTTTTTALGNDTDRTALLKFKESITHDPHGVLSSWNDSIHFCNWPGVTCSHRHERVTTLNLLGYDLKGLISPFIANLTFLRFINFRNNSFFGELPQEVGHLHRLQHLNLTNNMLGGKIPVSLINCSELRMIDLTNNRFIGNIPPELGSLINLEVFQVSKNNLTGGIPTSFGNLSSTSFKFFFAAYNHLVGNIPDEIGRLTNLHAFAAQENSLSGLIPPSFYNLSSISIISLTDNRLLNGSLPENIGFSFPNLQLLAIGALNNFVGQIPTNLGNLQDIRWLNFGGNYFGSNSSDDWGFLTSLTNCSTLRTLILSLNNFGGVLPDTIGNLSTQLNGLYLEANNVQGTIPASLGNLLNLDLLLMDGNLLTGSIPKSLGKLTKLQKLTLNQNRLSGEIPSSLGNLTRLFRLYLSDNKLEGSIPPIIGNCQNLLELDISNNKLGGTIPFQVFGVPSLSILLNLSHNGLTGSLPVEVGNLNKLSALDLSANNLSGEIPNTIGECSSLEILSLQKNFFHGKIPQPISSVKGLVHLDLSQNNLSGQIPGELQNLHALPYLNVSCNNLEGEVPTKGVFQNASAVHLTGNGKLCGAAPILKLPACSMKGSKRGKFRLLKTIIVICAVLVLVLLFSFSLAQYRRRKPRKKSSSKLSSIEFLSKVSYRDLFDATCGFSPNNLIGSGGFGSVYKATVDEEEKNIFAVKVLKLEKKGASKSFMAECKALKNIRHRNLVKILTACSSVDYNGNDFKALVFEFMENGSLEDWLHRNKENETRWNLNLLQRLNIIIDLASALHYLHDQCEQPIIHCDLKPSNVLLDKELVAHLSDFGLARLLSNTEGRSRQSQTSTVGIEGSIGYTAPGNSIL</sequence>
<evidence type="ECO:0000259" key="17">
    <source>
        <dbReference type="PROSITE" id="PS50011"/>
    </source>
</evidence>
<evidence type="ECO:0000313" key="18">
    <source>
        <dbReference type="Proteomes" id="UP001652623"/>
    </source>
</evidence>
<evidence type="ECO:0000313" key="19">
    <source>
        <dbReference type="RefSeq" id="XP_060675830.1"/>
    </source>
</evidence>
<evidence type="ECO:0000256" key="13">
    <source>
        <dbReference type="ARBA" id="ARBA00023136"/>
    </source>
</evidence>